<dbReference type="AlphaFoldDB" id="A0A1C4DSH4"/>
<reference evidence="2" key="1">
    <citation type="submission" date="2016-08" db="EMBL/GenBank/DDBJ databases">
        <authorList>
            <person name="Varghese N."/>
            <person name="Submissions Spin"/>
        </authorList>
    </citation>
    <scope>NUCLEOTIDE SEQUENCE [LARGE SCALE GENOMIC DNA]</scope>
    <source>
        <strain evidence="2">SGD-1123</strain>
    </source>
</reference>
<organism evidence="1 2">
    <name type="scientific">[Bacillus] enclensis</name>
    <dbReference type="NCBI Taxonomy" id="1402860"/>
    <lineage>
        <taxon>Bacteria</taxon>
        <taxon>Bacillati</taxon>
        <taxon>Bacillota</taxon>
        <taxon>Bacilli</taxon>
        <taxon>Bacillales</taxon>
        <taxon>Bacillaceae</taxon>
        <taxon>Rossellomorea</taxon>
    </lineage>
</organism>
<name>A0A1C4DSH4_9BACI</name>
<dbReference type="Proteomes" id="UP000181997">
    <property type="component" value="Unassembled WGS sequence"/>
</dbReference>
<evidence type="ECO:0000313" key="2">
    <source>
        <dbReference type="Proteomes" id="UP000181997"/>
    </source>
</evidence>
<dbReference type="InterPro" id="IPR036457">
    <property type="entry name" value="PPM-type-like_dom_sf"/>
</dbReference>
<protein>
    <submittedName>
        <fullName evidence="1">Serine/threonine protein phosphatase PrpC</fullName>
    </submittedName>
</protein>
<proteinExistence type="predicted"/>
<dbReference type="EMBL" id="FMAU01000009">
    <property type="protein sequence ID" value="SCC34200.1"/>
    <property type="molecule type" value="Genomic_DNA"/>
</dbReference>
<dbReference type="Gene3D" id="3.60.40.10">
    <property type="entry name" value="PPM-type phosphatase domain"/>
    <property type="match status" value="1"/>
</dbReference>
<keyword evidence="2" id="KW-1185">Reference proteome</keyword>
<evidence type="ECO:0000313" key="1">
    <source>
        <dbReference type="EMBL" id="SCC34200.1"/>
    </source>
</evidence>
<gene>
    <name evidence="1" type="ORF">GA0061094_4123</name>
</gene>
<sequence length="270" mass="30935">MMNNKLKEYNWIGSQSDFVDTISIVPVNHISLGRFGGNSLAGQYKNEDGCIIWADEQQDWEFAVLMDAHQSADSAELVVHQIYKYKRDIQEILSLSFERSLPKIEGEILTIFQEKEFLSSCRKVNGETACLLVLRKDKYLWWFSIGDCIAYLFHPELAGLGQYQVNQRHFFEWIGRVNTFDQAVPCFSSGMRELRKGMNRIMLTTDGLVECPNDPFSSAEKIYEAIKNQPLNKGIKVLLEVIKENHVRDSTTIIAWDVNIVEEVSIPSDA</sequence>
<accession>A0A1C4DSH4</accession>
<dbReference type="SUPFAM" id="SSF81606">
    <property type="entry name" value="PP2C-like"/>
    <property type="match status" value="1"/>
</dbReference>